<gene>
    <name evidence="2" type="ORF">VZ95_19870</name>
</gene>
<keyword evidence="3" id="KW-1185">Reference proteome</keyword>
<dbReference type="EMBL" id="LAJY01000804">
    <property type="protein sequence ID" value="KJV07650.1"/>
    <property type="molecule type" value="Genomic_DNA"/>
</dbReference>
<dbReference type="InterPro" id="IPR043708">
    <property type="entry name" value="DUF5648"/>
</dbReference>
<evidence type="ECO:0000259" key="1">
    <source>
        <dbReference type="Pfam" id="PF18885"/>
    </source>
</evidence>
<reference evidence="2 3" key="1">
    <citation type="submission" date="2015-03" db="EMBL/GenBank/DDBJ databases">
        <title>Draft genome sequence of Elstera litoralis.</title>
        <authorList>
            <person name="Rahalkar M.C."/>
            <person name="Dhakephalkar P.K."/>
            <person name="Pore S.D."/>
            <person name="Arora P."/>
            <person name="Kapse N.G."/>
            <person name="Pandit P.S."/>
        </authorList>
    </citation>
    <scope>NUCLEOTIDE SEQUENCE [LARGE SCALE GENOMIC DNA]</scope>
    <source>
        <strain evidence="2 3">Dia-1</strain>
    </source>
</reference>
<feature type="domain" description="DUF5648" evidence="1">
    <location>
        <begin position="1"/>
        <end position="125"/>
    </location>
</feature>
<proteinExistence type="predicted"/>
<evidence type="ECO:0000313" key="3">
    <source>
        <dbReference type="Proteomes" id="UP000033774"/>
    </source>
</evidence>
<dbReference type="Proteomes" id="UP000033774">
    <property type="component" value="Unassembled WGS sequence"/>
</dbReference>
<comment type="caution">
    <text evidence="2">The sequence shown here is derived from an EMBL/GenBank/DDBJ whole genome shotgun (WGS) entry which is preliminary data.</text>
</comment>
<organism evidence="2 3">
    <name type="scientific">Elstera litoralis</name>
    <dbReference type="NCBI Taxonomy" id="552518"/>
    <lineage>
        <taxon>Bacteria</taxon>
        <taxon>Pseudomonadati</taxon>
        <taxon>Pseudomonadota</taxon>
        <taxon>Alphaproteobacteria</taxon>
        <taxon>Rhodospirillales</taxon>
        <taxon>Rhodospirillaceae</taxon>
        <taxon>Elstera</taxon>
    </lineage>
</organism>
<feature type="non-terminal residue" evidence="2">
    <location>
        <position position="1"/>
    </location>
</feature>
<dbReference type="Pfam" id="PF18885">
    <property type="entry name" value="DUF5648"/>
    <property type="match status" value="1"/>
</dbReference>
<evidence type="ECO:0000313" key="2">
    <source>
        <dbReference type="EMBL" id="KJV07650.1"/>
    </source>
</evidence>
<accession>A0A0F3ILM2</accession>
<sequence length="127" mass="13975">FYTNNAQEREAVLSGATSYVNEGEAFRTVASGTTISVYRFYNTSTGTHFYTASSSERDAVQQLAQYNYDGVAYQASATQAASWLDPLYRFYNTNTGTHFYTASATERAAVAKLVGFVDEGIAYYVDA</sequence>
<protein>
    <recommendedName>
        <fullName evidence="1">DUF5648 domain-containing protein</fullName>
    </recommendedName>
</protein>
<dbReference type="RefSeq" id="WP_045777410.1">
    <property type="nucleotide sequence ID" value="NZ_LAJY01000804.1"/>
</dbReference>
<dbReference type="AlphaFoldDB" id="A0A0F3ILM2"/>
<name>A0A0F3ILM2_9PROT</name>
<dbReference type="PATRIC" id="fig|552518.3.peg.4417"/>